<protein>
    <submittedName>
        <fullName evidence="1">Uncharacterized protein</fullName>
    </submittedName>
</protein>
<organism evidence="1 2">
    <name type="scientific">Vibrio mimicus</name>
    <dbReference type="NCBI Taxonomy" id="674"/>
    <lineage>
        <taxon>Bacteria</taxon>
        <taxon>Pseudomonadati</taxon>
        <taxon>Pseudomonadota</taxon>
        <taxon>Gammaproteobacteria</taxon>
        <taxon>Vibrionales</taxon>
        <taxon>Vibrionaceae</taxon>
        <taxon>Vibrio</taxon>
    </lineage>
</organism>
<proteinExistence type="predicted"/>
<dbReference type="NCBIfam" id="NF041952">
    <property type="entry name" value="super_attC_Vc_1"/>
    <property type="match status" value="1"/>
</dbReference>
<dbReference type="PANTHER" id="PTHR37103">
    <property type="entry name" value="PUTATIVE-RELATED"/>
    <property type="match status" value="1"/>
</dbReference>
<reference evidence="1" key="1">
    <citation type="submission" date="2017-12" db="EMBL/GenBank/DDBJ databases">
        <title>FDA dAtabase for Regulatory Grade micrObial Sequences (FDA-ARGOS): Supporting development and validation of Infectious Disease Dx tests.</title>
        <authorList>
            <person name="Hoffmann M."/>
            <person name="Allard M."/>
            <person name="Evans P."/>
            <person name="Brown E."/>
            <person name="Tallon L.J."/>
            <person name="Sadzewicz L."/>
            <person name="Sengamalay N."/>
            <person name="Ott S."/>
            <person name="Godinez A."/>
            <person name="Nagaraj S."/>
            <person name="Vavikolanu K."/>
            <person name="Aluvathingal J."/>
            <person name="Nadendla S."/>
            <person name="Hobson J."/>
            <person name="Sichtig H."/>
        </authorList>
    </citation>
    <scope>NUCLEOTIDE SEQUENCE [LARGE SCALE GENOMIC DNA]</scope>
    <source>
        <strain evidence="1">FDAARGOS_113</strain>
    </source>
</reference>
<dbReference type="OrthoDB" id="5567393at2"/>
<sequence>MVAVVVFEFSVMRCQPLRRALYFYMESSVMKKGLIVIAAVVSLVGCSARVVKSFDNKELSVENYAIVKGVEDDYYTVMFSEYALLDVGQKPDVKTVGDPIIGYPDELHLLPGSYYINVRCVAITGMGKLEAWPSARMKLEAGSTYELECNDVGENKISLELTSKYQNQAASSD</sequence>
<keyword evidence="2" id="KW-1185">Reference proteome</keyword>
<dbReference type="PANTHER" id="PTHR37103:SF1">
    <property type="entry name" value="DUF6602 DOMAIN-CONTAINING PROTEIN"/>
    <property type="match status" value="1"/>
</dbReference>
<name>A0A2J9VJD8_VIBMI</name>
<gene>
    <name evidence="1" type="ORF">AL544_002790</name>
</gene>
<dbReference type="AntiFam" id="ANF00278">
    <property type="entry name" value="Spurious ORF motif from attC repeats"/>
</dbReference>
<evidence type="ECO:0000313" key="2">
    <source>
        <dbReference type="Proteomes" id="UP000053748"/>
    </source>
</evidence>
<accession>A0A2J9VJD8</accession>
<evidence type="ECO:0000313" key="1">
    <source>
        <dbReference type="EMBL" id="PNM63887.1"/>
    </source>
</evidence>
<comment type="caution">
    <text evidence="1">The sequence shown here is derived from an EMBL/GenBank/DDBJ whole genome shotgun (WGS) entry which is preliminary data.</text>
</comment>
<dbReference type="AlphaFoldDB" id="A0A2J9VJD8"/>
<dbReference type="EMBL" id="LOSJ02000001">
    <property type="protein sequence ID" value="PNM63887.1"/>
    <property type="molecule type" value="Genomic_DNA"/>
</dbReference>
<dbReference type="Proteomes" id="UP000053748">
    <property type="component" value="Unassembled WGS sequence"/>
</dbReference>